<gene>
    <name evidence="2" type="ORF">Adt_21188</name>
</gene>
<feature type="compositionally biased region" description="Basic and acidic residues" evidence="1">
    <location>
        <begin position="1"/>
        <end position="10"/>
    </location>
</feature>
<dbReference type="Proteomes" id="UP001604336">
    <property type="component" value="Unassembled WGS sequence"/>
</dbReference>
<comment type="caution">
    <text evidence="2">The sequence shown here is derived from an EMBL/GenBank/DDBJ whole genome shotgun (WGS) entry which is preliminary data.</text>
</comment>
<name>A0ABD1SYR4_9LAMI</name>
<organism evidence="2 3">
    <name type="scientific">Abeliophyllum distichum</name>
    <dbReference type="NCBI Taxonomy" id="126358"/>
    <lineage>
        <taxon>Eukaryota</taxon>
        <taxon>Viridiplantae</taxon>
        <taxon>Streptophyta</taxon>
        <taxon>Embryophyta</taxon>
        <taxon>Tracheophyta</taxon>
        <taxon>Spermatophyta</taxon>
        <taxon>Magnoliopsida</taxon>
        <taxon>eudicotyledons</taxon>
        <taxon>Gunneridae</taxon>
        <taxon>Pentapetalae</taxon>
        <taxon>asterids</taxon>
        <taxon>lamiids</taxon>
        <taxon>Lamiales</taxon>
        <taxon>Oleaceae</taxon>
        <taxon>Forsythieae</taxon>
        <taxon>Abeliophyllum</taxon>
    </lineage>
</organism>
<sequence>MRAQFHDGRRVGSLPVDPQYEPDYSYDDEEDGPTRSFKEDDDDKDLPFFYEIRKTLVPRGFVRPKLDKYTEQGDPMYHLADYKTKMKLKKCFILVEMHGLSYEPH</sequence>
<accession>A0ABD1SYR4</accession>
<evidence type="ECO:0000313" key="2">
    <source>
        <dbReference type="EMBL" id="KAL2505567.1"/>
    </source>
</evidence>
<keyword evidence="3" id="KW-1185">Reference proteome</keyword>
<reference evidence="3" key="1">
    <citation type="submission" date="2024-07" db="EMBL/GenBank/DDBJ databases">
        <title>Two chromosome-level genome assemblies of Korean endemic species Abeliophyllum distichum and Forsythia ovata (Oleaceae).</title>
        <authorList>
            <person name="Jang H."/>
        </authorList>
    </citation>
    <scope>NUCLEOTIDE SEQUENCE [LARGE SCALE GENOMIC DNA]</scope>
</reference>
<dbReference type="EMBL" id="JBFOLK010000006">
    <property type="protein sequence ID" value="KAL2505567.1"/>
    <property type="molecule type" value="Genomic_DNA"/>
</dbReference>
<proteinExistence type="predicted"/>
<evidence type="ECO:0000256" key="1">
    <source>
        <dbReference type="SAM" id="MobiDB-lite"/>
    </source>
</evidence>
<protein>
    <submittedName>
        <fullName evidence="2">Uncharacterized protein</fullName>
    </submittedName>
</protein>
<dbReference type="AlphaFoldDB" id="A0ABD1SYR4"/>
<evidence type="ECO:0000313" key="3">
    <source>
        <dbReference type="Proteomes" id="UP001604336"/>
    </source>
</evidence>
<feature type="region of interest" description="Disordered" evidence="1">
    <location>
        <begin position="1"/>
        <end position="42"/>
    </location>
</feature>